<protein>
    <submittedName>
        <fullName evidence="1">Uncharacterized protein</fullName>
    </submittedName>
</protein>
<reference evidence="1 2" key="1">
    <citation type="journal article" date="2011" name="J. Bacteriol.">
        <title>Complete genome sequence of the obligate piezophilic hyperthermophilic archaeon Pyrococcus yayanosii CH1.</title>
        <authorList>
            <person name="Jun X."/>
            <person name="Lupeng L."/>
            <person name="Minjuan X."/>
            <person name="Oger P."/>
            <person name="Fengping W."/>
            <person name="Jebbar M."/>
            <person name="Xiang X."/>
        </authorList>
    </citation>
    <scope>NUCLEOTIDE SEQUENCE [LARGE SCALE GENOMIC DNA]</scope>
    <source>
        <strain evidence="2">CH1 / JCM 16557</strain>
    </source>
</reference>
<dbReference type="RefSeq" id="WP_013905525.1">
    <property type="nucleotide sequence ID" value="NC_015680.1"/>
</dbReference>
<keyword evidence="2" id="KW-1185">Reference proteome</keyword>
<dbReference type="EMBL" id="CP002779">
    <property type="protein sequence ID" value="AEH24468.1"/>
    <property type="molecule type" value="Genomic_DNA"/>
</dbReference>
<proteinExistence type="predicted"/>
<dbReference type="Proteomes" id="UP000008386">
    <property type="component" value="Chromosome"/>
</dbReference>
<gene>
    <name evidence="1" type="ordered locus">PYCH_07830</name>
</gene>
<dbReference type="STRING" id="529709.PYCH_07830"/>
<dbReference type="HOGENOM" id="CLU_772974_0_0_2"/>
<accession>F8AIZ2</accession>
<evidence type="ECO:0000313" key="2">
    <source>
        <dbReference type="Proteomes" id="UP000008386"/>
    </source>
</evidence>
<dbReference type="KEGG" id="pya:PYCH_07830"/>
<dbReference type="OrthoDB" id="100921at2157"/>
<sequence>MSQRVNVQFPEIEGTPQMLIIKRYPLRKQSEDSESTNKRYRYLFYPAEITDDVAENLKEILSNYISMTLNTQGENNLPSYHPDIDELPCYVELTSENFPYWQDFVEVLKLDSDSRQERAPKTLETNLWGYLFYLRSENYAIGYAKKLSKSKVLKKKKLLKGGLVHRGILFNSVEEIEGIELDISTDFIFVVKFDQEDNPTQSWGIIWNKSNFEALLDVYEYQKEKAMGILGQCRTLPQLLSEEDLANLKATVEGNRQLHKMLLNPVTAKYMNEVTINDFKEVKKKFRDVSFDIDENNQKVLLPSPNSEEYIKAVREVLSIIGARFGKTMNNQHIFKGKPEEIR</sequence>
<name>F8AIZ2_PYRYC</name>
<evidence type="ECO:0000313" key="1">
    <source>
        <dbReference type="EMBL" id="AEH24468.1"/>
    </source>
</evidence>
<organism evidence="1 2">
    <name type="scientific">Pyrococcus yayanosii (strain CH1 / JCM 16557)</name>
    <dbReference type="NCBI Taxonomy" id="529709"/>
    <lineage>
        <taxon>Archaea</taxon>
        <taxon>Methanobacteriati</taxon>
        <taxon>Methanobacteriota</taxon>
        <taxon>Thermococci</taxon>
        <taxon>Thermococcales</taxon>
        <taxon>Thermococcaceae</taxon>
        <taxon>Pyrococcus</taxon>
    </lineage>
</organism>
<dbReference type="AlphaFoldDB" id="F8AIZ2"/>
<dbReference type="GeneID" id="10837358"/>